<dbReference type="Pfam" id="PF13377">
    <property type="entry name" value="Peripla_BP_3"/>
    <property type="match status" value="1"/>
</dbReference>
<name>A0A178KM79_9GAMM</name>
<dbReference type="OrthoDB" id="5681588at2"/>
<dbReference type="PANTHER" id="PTHR30146">
    <property type="entry name" value="LACI-RELATED TRANSCRIPTIONAL REPRESSOR"/>
    <property type="match status" value="1"/>
</dbReference>
<dbReference type="RefSeq" id="WP_068328493.1">
    <property type="nucleotide sequence ID" value="NZ_LVHF01000012.1"/>
</dbReference>
<dbReference type="AlphaFoldDB" id="A0A178KM79"/>
<keyword evidence="6" id="KW-1185">Reference proteome</keyword>
<sequence length="321" mass="36258">MATLKEIAEKAGVSISTVSRVLNDDKTLSVKDDTRHRILEIAEQLHYHFAKSKVDATHSFLAIYNYGREIEVDDPYYLSIRHGIEMQCDKLDISLSHQFQGEPFIHRNNITGVIIVGDGKQTIIKAKELTDNICLVDFRDEKSNYDSVSVNLHQLTRSIVDFFHAQNYQRVGFIGGYDEIDQIDTRESTFCLYGKHLNIVDNEDVYRGEFTSLSGYKLACEMLSKPNYPQALFIANDSIAVGVLRAINEKGIKVPDEIALISVNDIPSAKFTSPPLSTVKIHSGMMGAQAVNMLVEKHRDGRELPLYANVNFELIQRDTTR</sequence>
<dbReference type="InterPro" id="IPR028082">
    <property type="entry name" value="Peripla_BP_I"/>
</dbReference>
<dbReference type="SMART" id="SM00354">
    <property type="entry name" value="HTH_LACI"/>
    <property type="match status" value="1"/>
</dbReference>
<dbReference type="CDD" id="cd01392">
    <property type="entry name" value="HTH_LacI"/>
    <property type="match status" value="1"/>
</dbReference>
<dbReference type="Gene3D" id="3.40.50.2300">
    <property type="match status" value="2"/>
</dbReference>
<dbReference type="PRINTS" id="PR00036">
    <property type="entry name" value="HTHLACI"/>
</dbReference>
<dbReference type="STRING" id="858640.A3K86_04885"/>
<dbReference type="PROSITE" id="PS50932">
    <property type="entry name" value="HTH_LACI_2"/>
    <property type="match status" value="1"/>
</dbReference>
<dbReference type="InterPro" id="IPR010982">
    <property type="entry name" value="Lambda_DNA-bd_dom_sf"/>
</dbReference>
<feature type="domain" description="HTH lacI-type" evidence="4">
    <location>
        <begin position="2"/>
        <end position="63"/>
    </location>
</feature>
<dbReference type="PANTHER" id="PTHR30146:SF149">
    <property type="entry name" value="HTH-TYPE TRANSCRIPTIONAL REGULATOR EBGR"/>
    <property type="match status" value="1"/>
</dbReference>
<evidence type="ECO:0000256" key="1">
    <source>
        <dbReference type="ARBA" id="ARBA00023015"/>
    </source>
</evidence>
<dbReference type="EMBL" id="LVHF01000012">
    <property type="protein sequence ID" value="OAN18236.1"/>
    <property type="molecule type" value="Genomic_DNA"/>
</dbReference>
<proteinExistence type="predicted"/>
<dbReference type="GO" id="GO:0003700">
    <property type="term" value="F:DNA-binding transcription factor activity"/>
    <property type="evidence" value="ECO:0007669"/>
    <property type="project" value="TreeGrafter"/>
</dbReference>
<evidence type="ECO:0000256" key="2">
    <source>
        <dbReference type="ARBA" id="ARBA00023125"/>
    </source>
</evidence>
<dbReference type="Pfam" id="PF00356">
    <property type="entry name" value="LacI"/>
    <property type="match status" value="1"/>
</dbReference>
<dbReference type="NCBIfam" id="NF007665">
    <property type="entry name" value="PRK10339.1"/>
    <property type="match status" value="1"/>
</dbReference>
<dbReference type="Gene3D" id="1.10.260.40">
    <property type="entry name" value="lambda repressor-like DNA-binding domains"/>
    <property type="match status" value="1"/>
</dbReference>
<dbReference type="SUPFAM" id="SSF53822">
    <property type="entry name" value="Periplasmic binding protein-like I"/>
    <property type="match status" value="1"/>
</dbReference>
<dbReference type="SUPFAM" id="SSF47413">
    <property type="entry name" value="lambda repressor-like DNA-binding domains"/>
    <property type="match status" value="1"/>
</dbReference>
<dbReference type="CDD" id="cd01544">
    <property type="entry name" value="PBP1_GalR"/>
    <property type="match status" value="1"/>
</dbReference>
<dbReference type="InterPro" id="IPR000843">
    <property type="entry name" value="HTH_LacI"/>
</dbReference>
<protein>
    <submittedName>
        <fullName evidence="5">Transcriptional regulator</fullName>
    </submittedName>
</protein>
<dbReference type="PROSITE" id="PS00356">
    <property type="entry name" value="HTH_LACI_1"/>
    <property type="match status" value="1"/>
</dbReference>
<dbReference type="Proteomes" id="UP000078503">
    <property type="component" value="Unassembled WGS sequence"/>
</dbReference>
<keyword evidence="2" id="KW-0238">DNA-binding</keyword>
<accession>A0A178KM79</accession>
<dbReference type="GO" id="GO:0000976">
    <property type="term" value="F:transcription cis-regulatory region binding"/>
    <property type="evidence" value="ECO:0007669"/>
    <property type="project" value="TreeGrafter"/>
</dbReference>
<keyword evidence="3" id="KW-0804">Transcription</keyword>
<evidence type="ECO:0000313" key="5">
    <source>
        <dbReference type="EMBL" id="OAN18236.1"/>
    </source>
</evidence>
<evidence type="ECO:0000313" key="6">
    <source>
        <dbReference type="Proteomes" id="UP000078503"/>
    </source>
</evidence>
<comment type="caution">
    <text evidence="5">The sequence shown here is derived from an EMBL/GenBank/DDBJ whole genome shotgun (WGS) entry which is preliminary data.</text>
</comment>
<dbReference type="InterPro" id="IPR046335">
    <property type="entry name" value="LacI/GalR-like_sensor"/>
</dbReference>
<keyword evidence="1" id="KW-0805">Transcription regulation</keyword>
<evidence type="ECO:0000256" key="3">
    <source>
        <dbReference type="ARBA" id="ARBA00023163"/>
    </source>
</evidence>
<gene>
    <name evidence="5" type="ORF">A3K86_04885</name>
</gene>
<reference evidence="5 6" key="1">
    <citation type="submission" date="2016-03" db="EMBL/GenBank/DDBJ databases">
        <title>Photobacterium proteolyticum sp. nov. a protease producing bacterium isolated from ocean sediments of Laizhou Bay.</title>
        <authorList>
            <person name="Li Y."/>
        </authorList>
    </citation>
    <scope>NUCLEOTIDE SEQUENCE [LARGE SCALE GENOMIC DNA]</scope>
    <source>
        <strain evidence="5 6">R-40508</strain>
    </source>
</reference>
<organism evidence="5 6">
    <name type="scientific">Photobacterium jeanii</name>
    <dbReference type="NCBI Taxonomy" id="858640"/>
    <lineage>
        <taxon>Bacteria</taxon>
        <taxon>Pseudomonadati</taxon>
        <taxon>Pseudomonadota</taxon>
        <taxon>Gammaproteobacteria</taxon>
        <taxon>Vibrionales</taxon>
        <taxon>Vibrionaceae</taxon>
        <taxon>Photobacterium</taxon>
    </lineage>
</organism>
<evidence type="ECO:0000259" key="4">
    <source>
        <dbReference type="PROSITE" id="PS50932"/>
    </source>
</evidence>